<dbReference type="EMBL" id="HBUE01019460">
    <property type="protein sequence ID" value="CAG6451888.1"/>
    <property type="molecule type" value="Transcribed_RNA"/>
</dbReference>
<feature type="region of interest" description="Disordered" evidence="1">
    <location>
        <begin position="25"/>
        <end position="79"/>
    </location>
</feature>
<organism evidence="2">
    <name type="scientific">Culex pipiens</name>
    <name type="common">House mosquito</name>
    <dbReference type="NCBI Taxonomy" id="7175"/>
    <lineage>
        <taxon>Eukaryota</taxon>
        <taxon>Metazoa</taxon>
        <taxon>Ecdysozoa</taxon>
        <taxon>Arthropoda</taxon>
        <taxon>Hexapoda</taxon>
        <taxon>Insecta</taxon>
        <taxon>Pterygota</taxon>
        <taxon>Neoptera</taxon>
        <taxon>Endopterygota</taxon>
        <taxon>Diptera</taxon>
        <taxon>Nematocera</taxon>
        <taxon>Culicoidea</taxon>
        <taxon>Culicidae</taxon>
        <taxon>Culicinae</taxon>
        <taxon>Culicini</taxon>
        <taxon>Culex</taxon>
        <taxon>Culex</taxon>
    </lineage>
</organism>
<evidence type="ECO:0000313" key="2">
    <source>
        <dbReference type="EMBL" id="CAG6451888.1"/>
    </source>
</evidence>
<dbReference type="AlphaFoldDB" id="A0A8D8EZH5"/>
<protein>
    <submittedName>
        <fullName evidence="2">(northern house mosquito) hypothetical protein</fullName>
    </submittedName>
</protein>
<reference evidence="2" key="1">
    <citation type="submission" date="2021-05" db="EMBL/GenBank/DDBJ databases">
        <authorList>
            <person name="Alioto T."/>
            <person name="Alioto T."/>
            <person name="Gomez Garrido J."/>
        </authorList>
    </citation>
    <scope>NUCLEOTIDE SEQUENCE</scope>
</reference>
<feature type="compositionally biased region" description="Polar residues" evidence="1">
    <location>
        <begin position="69"/>
        <end position="79"/>
    </location>
</feature>
<evidence type="ECO:0000256" key="1">
    <source>
        <dbReference type="SAM" id="MobiDB-lite"/>
    </source>
</evidence>
<feature type="compositionally biased region" description="Basic and acidic residues" evidence="1">
    <location>
        <begin position="58"/>
        <end position="67"/>
    </location>
</feature>
<proteinExistence type="predicted"/>
<name>A0A8D8EZH5_CULPI</name>
<sequence length="111" mass="12398">MLPRNSATYLTRTSSEAWSRFTGKHPAASHNICHGRSSVKSSASRRTDRGRASSGSKTCRERSERRSSLNRWPTGRSSRVTALRCWPVKTRASRESSVRCSRSATGLSWLV</sequence>
<accession>A0A8D8EZH5</accession>